<comment type="function">
    <text evidence="6">One of the primary rRNA binding proteins, this protein initially binds near the 5'-end of the 23S rRNA. It is important during the early stages of 50S assembly. It makes multiple contacts with different domains of the 23S rRNA in the assembled 50S subunit and ribosome.</text>
</comment>
<protein>
    <recommendedName>
        <fullName evidence="6">Large ribosomal subunit protein uL4</fullName>
    </recommendedName>
</protein>
<evidence type="ECO:0000256" key="5">
    <source>
        <dbReference type="ARBA" id="ARBA00023274"/>
    </source>
</evidence>
<keyword evidence="2 6" id="KW-0699">rRNA-binding</keyword>
<dbReference type="GO" id="GO:0006412">
    <property type="term" value="P:translation"/>
    <property type="evidence" value="ECO:0007669"/>
    <property type="project" value="UniProtKB-UniRule"/>
</dbReference>
<accession>A0A7C3J3X2</accession>
<dbReference type="GO" id="GO:0003735">
    <property type="term" value="F:structural constituent of ribosome"/>
    <property type="evidence" value="ECO:0007669"/>
    <property type="project" value="InterPro"/>
</dbReference>
<dbReference type="GO" id="GO:0005840">
    <property type="term" value="C:ribosome"/>
    <property type="evidence" value="ECO:0007669"/>
    <property type="project" value="UniProtKB-KW"/>
</dbReference>
<evidence type="ECO:0000256" key="2">
    <source>
        <dbReference type="ARBA" id="ARBA00022730"/>
    </source>
</evidence>
<dbReference type="GO" id="GO:0019843">
    <property type="term" value="F:rRNA binding"/>
    <property type="evidence" value="ECO:0007669"/>
    <property type="project" value="UniProtKB-UniRule"/>
</dbReference>
<dbReference type="InterPro" id="IPR045240">
    <property type="entry name" value="Ribosomal_uL4_euk/arch"/>
</dbReference>
<dbReference type="HAMAP" id="MF_01328_A">
    <property type="entry name" value="Ribosomal_uL4_A"/>
    <property type="match status" value="1"/>
</dbReference>
<dbReference type="GO" id="GO:1990904">
    <property type="term" value="C:ribonucleoprotein complex"/>
    <property type="evidence" value="ECO:0007669"/>
    <property type="project" value="UniProtKB-KW"/>
</dbReference>
<gene>
    <name evidence="6" type="primary">rpl4</name>
    <name evidence="7" type="ORF">ENS19_03530</name>
</gene>
<dbReference type="Gene3D" id="3.40.1370.10">
    <property type="match status" value="1"/>
</dbReference>
<dbReference type="InterPro" id="IPR002136">
    <property type="entry name" value="Ribosomal_uL4"/>
</dbReference>
<proteinExistence type="inferred from homology"/>
<keyword evidence="5 6" id="KW-0687">Ribonucleoprotein</keyword>
<dbReference type="NCBIfam" id="TIGR03672">
    <property type="entry name" value="rpl4p_arch"/>
    <property type="match status" value="1"/>
</dbReference>
<comment type="subunit">
    <text evidence="6">Part of the 50S ribosomal subunit.</text>
</comment>
<dbReference type="SUPFAM" id="SSF52166">
    <property type="entry name" value="Ribosomal protein L4"/>
    <property type="match status" value="1"/>
</dbReference>
<comment type="similarity">
    <text evidence="1 6">Belongs to the universal ribosomal protein uL4 family.</text>
</comment>
<evidence type="ECO:0000256" key="6">
    <source>
        <dbReference type="HAMAP-Rule" id="MF_01328"/>
    </source>
</evidence>
<dbReference type="AlphaFoldDB" id="A0A7C3J3X2"/>
<keyword evidence="4 6" id="KW-0689">Ribosomal protein</keyword>
<dbReference type="InterPro" id="IPR019970">
    <property type="entry name" value="Ribosomall_uL4-arc"/>
</dbReference>
<organism evidence="7">
    <name type="scientific">Candidatus Methanomethylicus mesodigestus</name>
    <dbReference type="NCBI Taxonomy" id="1867258"/>
    <lineage>
        <taxon>Archaea</taxon>
        <taxon>Thermoproteota</taxon>
        <taxon>Methanosuratincolia</taxon>
        <taxon>Candidatus Methanomethylicales</taxon>
        <taxon>Candidatus Methanomethylicaceae</taxon>
        <taxon>Candidatus Methanomethylicus</taxon>
    </lineage>
</organism>
<dbReference type="PROSITE" id="PS00939">
    <property type="entry name" value="RIBOSOMAL_L1E"/>
    <property type="match status" value="1"/>
</dbReference>
<dbReference type="InterPro" id="IPR023574">
    <property type="entry name" value="Ribosomal_uL4_dom_sf"/>
</dbReference>
<reference evidence="7" key="1">
    <citation type="journal article" date="2020" name="mSystems">
        <title>Genome- and Community-Level Interaction Insights into Carbon Utilization and Element Cycling Functions of Hydrothermarchaeota in Hydrothermal Sediment.</title>
        <authorList>
            <person name="Zhou Z."/>
            <person name="Liu Y."/>
            <person name="Xu W."/>
            <person name="Pan J."/>
            <person name="Luo Z.H."/>
            <person name="Li M."/>
        </authorList>
    </citation>
    <scope>NUCLEOTIDE SEQUENCE [LARGE SCALE GENOMIC DNA]</scope>
    <source>
        <strain evidence="7">SpSt-468</strain>
    </source>
</reference>
<sequence>MPSTTTAGAELKSSVPVRAVDGSVKGEVPLPSVFSTELRRDLIRRAVISSQTARIQPHTNDPMAGKRTSAMSLGVGLDLARVPRVKGEHNPASGQGAFVPNVIGGRAAFPTRLEKIWHEEINSKERRLALRSAIAATANQGLVAARGHVLPEGASLPFVVSDELKGLKKASEFREFLKRLSLYQDAERAKEGVKERAGRGKSRGRRWIRPKSILLVADELNPPLRLAARNFTGIEFAEVSSLNVERLAPGGHPGRLTVWTESALKKLDEIYG</sequence>
<evidence type="ECO:0000256" key="3">
    <source>
        <dbReference type="ARBA" id="ARBA00022884"/>
    </source>
</evidence>
<evidence type="ECO:0000256" key="1">
    <source>
        <dbReference type="ARBA" id="ARBA00010528"/>
    </source>
</evidence>
<dbReference type="PANTHER" id="PTHR19431">
    <property type="entry name" value="60S RIBOSOMAL PROTEIN L4"/>
    <property type="match status" value="1"/>
</dbReference>
<dbReference type="InterPro" id="IPR013000">
    <property type="entry name" value="Ribosomal_uL4_euk/arc_CS"/>
</dbReference>
<dbReference type="Pfam" id="PF00573">
    <property type="entry name" value="Ribosomal_L4"/>
    <property type="match status" value="1"/>
</dbReference>
<evidence type="ECO:0000313" key="7">
    <source>
        <dbReference type="EMBL" id="HFK20333.1"/>
    </source>
</evidence>
<dbReference type="EMBL" id="DSTX01000004">
    <property type="protein sequence ID" value="HFK20333.1"/>
    <property type="molecule type" value="Genomic_DNA"/>
</dbReference>
<name>A0A7C3J3X2_9CREN</name>
<keyword evidence="3 6" id="KW-0694">RNA-binding</keyword>
<evidence type="ECO:0000256" key="4">
    <source>
        <dbReference type="ARBA" id="ARBA00022980"/>
    </source>
</evidence>
<comment type="caution">
    <text evidence="7">The sequence shown here is derived from an EMBL/GenBank/DDBJ whole genome shotgun (WGS) entry which is preliminary data.</text>
</comment>
<comment type="function">
    <text evidence="6">Forms part of the polypeptide exit tunnel.</text>
</comment>